<dbReference type="Proteomes" id="UP001151760">
    <property type="component" value="Unassembled WGS sequence"/>
</dbReference>
<reference evidence="2" key="1">
    <citation type="journal article" date="2022" name="Int. J. Mol. Sci.">
        <title>Draft Genome of Tanacetum Coccineum: Genomic Comparison of Closely Related Tanacetum-Family Plants.</title>
        <authorList>
            <person name="Yamashiro T."/>
            <person name="Shiraishi A."/>
            <person name="Nakayama K."/>
            <person name="Satake H."/>
        </authorList>
    </citation>
    <scope>NUCLEOTIDE SEQUENCE</scope>
</reference>
<proteinExistence type="predicted"/>
<gene>
    <name evidence="2" type="ORF">Tco_0840494</name>
</gene>
<keyword evidence="2" id="KW-0695">RNA-directed DNA polymerase</keyword>
<sequence length="283" mass="33135">MCFVDDLMVLCNRDKESLIVVKKSLEEFNNAYGLFRNLSKSVIFFRSINEGRKDELLEVLPFKCGKHPMKYLGVPLISKKIGINYSKSLIDNVKSRISCWRNKFLSCASRIQLIALVLFAMQQYWASVYMLLTTVIKELEKLFKRFLWNAGNLAQGKARVAWNLVRRHKDQGGLSIKPLKRWNVGFSAMEDYLKKRVFVGEMDRVIPKRALYEARMKNNDIVIELSHDGLWMWPSEWSRLYPALNQLFVPNLSQRRDTVLWIDGSDKEVEYLVGNVWKSLRDK</sequence>
<dbReference type="InterPro" id="IPR000477">
    <property type="entry name" value="RT_dom"/>
</dbReference>
<keyword evidence="3" id="KW-1185">Reference proteome</keyword>
<evidence type="ECO:0000313" key="3">
    <source>
        <dbReference type="Proteomes" id="UP001151760"/>
    </source>
</evidence>
<feature type="domain" description="Reverse transcriptase" evidence="1">
    <location>
        <begin position="1"/>
        <end position="76"/>
    </location>
</feature>
<organism evidence="2 3">
    <name type="scientific">Tanacetum coccineum</name>
    <dbReference type="NCBI Taxonomy" id="301880"/>
    <lineage>
        <taxon>Eukaryota</taxon>
        <taxon>Viridiplantae</taxon>
        <taxon>Streptophyta</taxon>
        <taxon>Embryophyta</taxon>
        <taxon>Tracheophyta</taxon>
        <taxon>Spermatophyta</taxon>
        <taxon>Magnoliopsida</taxon>
        <taxon>eudicotyledons</taxon>
        <taxon>Gunneridae</taxon>
        <taxon>Pentapetalae</taxon>
        <taxon>asterids</taxon>
        <taxon>campanulids</taxon>
        <taxon>Asterales</taxon>
        <taxon>Asteraceae</taxon>
        <taxon>Asteroideae</taxon>
        <taxon>Anthemideae</taxon>
        <taxon>Anthemidinae</taxon>
        <taxon>Tanacetum</taxon>
    </lineage>
</organism>
<keyword evidence="2" id="KW-0808">Transferase</keyword>
<dbReference type="EMBL" id="BQNB010012634">
    <property type="protein sequence ID" value="GJT06032.1"/>
    <property type="molecule type" value="Genomic_DNA"/>
</dbReference>
<evidence type="ECO:0000259" key="1">
    <source>
        <dbReference type="PROSITE" id="PS50878"/>
    </source>
</evidence>
<name>A0ABQ5AW79_9ASTR</name>
<keyword evidence="2" id="KW-0548">Nucleotidyltransferase</keyword>
<dbReference type="GO" id="GO:0003964">
    <property type="term" value="F:RNA-directed DNA polymerase activity"/>
    <property type="evidence" value="ECO:0007669"/>
    <property type="project" value="UniProtKB-KW"/>
</dbReference>
<dbReference type="PANTHER" id="PTHR33116">
    <property type="entry name" value="REVERSE TRANSCRIPTASE ZINC-BINDING DOMAIN-CONTAINING PROTEIN-RELATED-RELATED"/>
    <property type="match status" value="1"/>
</dbReference>
<comment type="caution">
    <text evidence="2">The sequence shown here is derived from an EMBL/GenBank/DDBJ whole genome shotgun (WGS) entry which is preliminary data.</text>
</comment>
<protein>
    <submittedName>
        <fullName evidence="2">RNA-directed DNA polymerase, eukaryota, reverse transcriptase zinc-binding domain protein</fullName>
    </submittedName>
</protein>
<accession>A0ABQ5AW79</accession>
<dbReference type="PROSITE" id="PS50878">
    <property type="entry name" value="RT_POL"/>
    <property type="match status" value="1"/>
</dbReference>
<evidence type="ECO:0000313" key="2">
    <source>
        <dbReference type="EMBL" id="GJT06032.1"/>
    </source>
</evidence>
<dbReference type="PANTHER" id="PTHR33116:SF84">
    <property type="entry name" value="RNA-DIRECTED DNA POLYMERASE"/>
    <property type="match status" value="1"/>
</dbReference>
<reference evidence="2" key="2">
    <citation type="submission" date="2022-01" db="EMBL/GenBank/DDBJ databases">
        <authorList>
            <person name="Yamashiro T."/>
            <person name="Shiraishi A."/>
            <person name="Satake H."/>
            <person name="Nakayama K."/>
        </authorList>
    </citation>
    <scope>NUCLEOTIDE SEQUENCE</scope>
</reference>